<sequence length="104" mass="11104">MPRRARAVEGLSPCQPIAWQHLAYMQQARACLDTGGTAQAAHPPRKPTDWPGLASASDGLEDTWHMPLALAGHHMAGRWLFGPGGAQPCLDGWHCGARLSPGES</sequence>
<dbReference type="Proteomes" id="UP000297703">
    <property type="component" value="Unassembled WGS sequence"/>
</dbReference>
<reference evidence="2 3" key="1">
    <citation type="submission" date="2019-04" db="EMBL/GenBank/DDBJ databases">
        <title>Draft genome of the big-headed turtle Platysternon megacephalum.</title>
        <authorList>
            <person name="Gong S."/>
        </authorList>
    </citation>
    <scope>NUCLEOTIDE SEQUENCE [LARGE SCALE GENOMIC DNA]</scope>
    <source>
        <strain evidence="2">DO16091913</strain>
        <tissue evidence="2">Muscle</tissue>
    </source>
</reference>
<keyword evidence="3" id="KW-1185">Reference proteome</keyword>
<organism evidence="2 3">
    <name type="scientific">Platysternon megacephalum</name>
    <name type="common">big-headed turtle</name>
    <dbReference type="NCBI Taxonomy" id="55544"/>
    <lineage>
        <taxon>Eukaryota</taxon>
        <taxon>Metazoa</taxon>
        <taxon>Chordata</taxon>
        <taxon>Craniata</taxon>
        <taxon>Vertebrata</taxon>
        <taxon>Euteleostomi</taxon>
        <taxon>Archelosauria</taxon>
        <taxon>Testudinata</taxon>
        <taxon>Testudines</taxon>
        <taxon>Cryptodira</taxon>
        <taxon>Durocryptodira</taxon>
        <taxon>Testudinoidea</taxon>
        <taxon>Platysternidae</taxon>
        <taxon>Platysternon</taxon>
    </lineage>
</organism>
<dbReference type="AlphaFoldDB" id="A0A4D9DMT7"/>
<feature type="region of interest" description="Disordered" evidence="1">
    <location>
        <begin position="35"/>
        <end position="56"/>
    </location>
</feature>
<name>A0A4D9DMT7_9SAUR</name>
<gene>
    <name evidence="2" type="ORF">DR999_PMT20521</name>
</gene>
<comment type="caution">
    <text evidence="2">The sequence shown here is derived from an EMBL/GenBank/DDBJ whole genome shotgun (WGS) entry which is preliminary data.</text>
</comment>
<protein>
    <submittedName>
        <fullName evidence="2">Protein SMG9</fullName>
    </submittedName>
</protein>
<dbReference type="EMBL" id="QXTE01000474">
    <property type="protein sequence ID" value="TFJ97621.1"/>
    <property type="molecule type" value="Genomic_DNA"/>
</dbReference>
<reference evidence="2 3" key="2">
    <citation type="submission" date="2019-04" db="EMBL/GenBank/DDBJ databases">
        <title>The genome sequence of big-headed turtle.</title>
        <authorList>
            <person name="Gong S."/>
        </authorList>
    </citation>
    <scope>NUCLEOTIDE SEQUENCE [LARGE SCALE GENOMIC DNA]</scope>
    <source>
        <strain evidence="2">DO16091913</strain>
        <tissue evidence="2">Muscle</tissue>
    </source>
</reference>
<accession>A0A4D9DMT7</accession>
<evidence type="ECO:0000313" key="3">
    <source>
        <dbReference type="Proteomes" id="UP000297703"/>
    </source>
</evidence>
<proteinExistence type="predicted"/>
<evidence type="ECO:0000313" key="2">
    <source>
        <dbReference type="EMBL" id="TFJ97621.1"/>
    </source>
</evidence>
<evidence type="ECO:0000256" key="1">
    <source>
        <dbReference type="SAM" id="MobiDB-lite"/>
    </source>
</evidence>